<dbReference type="Pfam" id="PF03471">
    <property type="entry name" value="CorC_HlyC"/>
    <property type="match status" value="1"/>
</dbReference>
<evidence type="ECO:0000259" key="11">
    <source>
        <dbReference type="PROSITE" id="PS51202"/>
    </source>
</evidence>
<keyword evidence="5" id="KW-0633">Potassium transport</keyword>
<evidence type="ECO:0000256" key="9">
    <source>
        <dbReference type="ARBA" id="ARBA00023136"/>
    </source>
</evidence>
<name>A0A364NM91_9GAMM</name>
<evidence type="ECO:0000256" key="2">
    <source>
        <dbReference type="ARBA" id="ARBA00022448"/>
    </source>
</evidence>
<dbReference type="GO" id="GO:0008324">
    <property type="term" value="F:monoatomic cation transmembrane transporter activity"/>
    <property type="evidence" value="ECO:0007669"/>
    <property type="project" value="InterPro"/>
</dbReference>
<evidence type="ECO:0000256" key="3">
    <source>
        <dbReference type="ARBA" id="ARBA00022449"/>
    </source>
</evidence>
<dbReference type="Proteomes" id="UP000250744">
    <property type="component" value="Unassembled WGS sequence"/>
</dbReference>
<keyword evidence="7 10" id="KW-1133">Transmembrane helix</keyword>
<dbReference type="GO" id="GO:0006813">
    <property type="term" value="P:potassium ion transport"/>
    <property type="evidence" value="ECO:0007669"/>
    <property type="project" value="UniProtKB-KW"/>
</dbReference>
<gene>
    <name evidence="12" type="ORF">DN062_10035</name>
</gene>
<dbReference type="EMBL" id="QKRX01000006">
    <property type="protein sequence ID" value="RAU18110.1"/>
    <property type="molecule type" value="Genomic_DNA"/>
</dbReference>
<dbReference type="OrthoDB" id="570124at2"/>
<dbReference type="InterPro" id="IPR038770">
    <property type="entry name" value="Na+/solute_symporter_sf"/>
</dbReference>
<keyword evidence="3" id="KW-0050">Antiport</keyword>
<comment type="caution">
    <text evidence="12">The sequence shown here is derived from an EMBL/GenBank/DDBJ whole genome shotgun (WGS) entry which is preliminary data.</text>
</comment>
<keyword evidence="4" id="KW-1003">Cell membrane</keyword>
<feature type="domain" description="RCK C-terminal" evidence="11">
    <location>
        <begin position="400"/>
        <end position="481"/>
    </location>
</feature>
<dbReference type="NCBIfam" id="NF003715">
    <property type="entry name" value="PRK05326.1-2"/>
    <property type="match status" value="1"/>
</dbReference>
<feature type="transmembrane region" description="Helical" evidence="10">
    <location>
        <begin position="58"/>
        <end position="77"/>
    </location>
</feature>
<evidence type="ECO:0000256" key="5">
    <source>
        <dbReference type="ARBA" id="ARBA00022538"/>
    </source>
</evidence>
<dbReference type="GO" id="GO:0005886">
    <property type="term" value="C:plasma membrane"/>
    <property type="evidence" value="ECO:0007669"/>
    <property type="project" value="UniProtKB-SubCell"/>
</dbReference>
<dbReference type="InterPro" id="IPR006153">
    <property type="entry name" value="Cation/H_exchanger_TM"/>
</dbReference>
<dbReference type="GO" id="GO:1902600">
    <property type="term" value="P:proton transmembrane transport"/>
    <property type="evidence" value="ECO:0007669"/>
    <property type="project" value="InterPro"/>
</dbReference>
<dbReference type="PANTHER" id="PTHR32507:SF7">
    <property type="entry name" value="K(+)_H(+) ANTIPORTER NHAP2"/>
    <property type="match status" value="1"/>
</dbReference>
<feature type="transmembrane region" description="Helical" evidence="10">
    <location>
        <begin position="89"/>
        <end position="110"/>
    </location>
</feature>
<dbReference type="PROSITE" id="PS51202">
    <property type="entry name" value="RCK_C"/>
    <property type="match status" value="1"/>
</dbReference>
<sequence length="601" mass="65796">MDWMSNIILVGAGLIALSILSSTFAFRFGTPLLLVFLCIGLIAGEDGLGLEFNDAEQAYFIGSLALAVILFDSGFGTRVQTLKRAAAPAFVLATVGVFLTTMFVGVAAHFLFNLPWLYALLMGAIISSTDAAAVFFLLRTGGVKIYKRVRSMLEVESGSNDPMAIFLTILLIEMIITDARGSVVTNFLHGFGMQMGLGLVIGFIGGYLIVEVINRVRLEEALYPILVMSCALCVFGIASYFGGSGFLAIYVAGIVAGNRSMKGSSVLRRYQQGMTWLAQIVMFLVLGLFVTPSEFGAVFVPALLLGLFLIFIGRPLAVMLCLIPFRYDRQTIAFNSWVGLRGAVSILLAILPAVMGVEGADVFINIAFIMVVTSLLVQGWTIKPAAKWLKLIVPSGAGPLERIELELPGSPKHDFLIYRVPENSPLIKDKTTLPRWARPALVVRNGRSIHPEHVEHLDPGDLVYVFTPPEYTPLLDRLFSQLKTPDQSDKEYFGEFLVNADALLIDVAKSYGLQIASQDIPSDVTVSEFMMSELGGQPVAGDRVAVGAIDLVARRVHQGKTITEVGISLLPENRPFAYVRKHQRSKMHLYTKIRDWMSRKS</sequence>
<keyword evidence="5" id="KW-0630">Potassium</keyword>
<feature type="transmembrane region" description="Helical" evidence="10">
    <location>
        <begin position="337"/>
        <end position="356"/>
    </location>
</feature>
<feature type="transmembrane region" description="Helical" evidence="10">
    <location>
        <begin position="298"/>
        <end position="325"/>
    </location>
</feature>
<reference evidence="12 13" key="1">
    <citation type="submission" date="2018-06" db="EMBL/GenBank/DDBJ databases">
        <title>Nitrincola tibetense sp. nov., isolated from Lake XuguoCo on Tibetan Plateau.</title>
        <authorList>
            <person name="Xing P."/>
        </authorList>
    </citation>
    <scope>NUCLEOTIDE SEQUENCE [LARGE SCALE GENOMIC DNA]</scope>
    <source>
        <strain evidence="13">xg18</strain>
    </source>
</reference>
<protein>
    <submittedName>
        <fullName evidence="12">Potassium/proton antiporter</fullName>
    </submittedName>
</protein>
<dbReference type="NCBIfam" id="NF003716">
    <property type="entry name" value="PRK05326.1-3"/>
    <property type="match status" value="1"/>
</dbReference>
<evidence type="ECO:0000313" key="13">
    <source>
        <dbReference type="Proteomes" id="UP000250744"/>
    </source>
</evidence>
<evidence type="ECO:0000256" key="10">
    <source>
        <dbReference type="SAM" id="Phobius"/>
    </source>
</evidence>
<feature type="transmembrane region" description="Helical" evidence="10">
    <location>
        <begin position="221"/>
        <end position="238"/>
    </location>
</feature>
<dbReference type="NCBIfam" id="NF003714">
    <property type="entry name" value="PRK05326.1-1"/>
    <property type="match status" value="1"/>
</dbReference>
<evidence type="ECO:0000256" key="4">
    <source>
        <dbReference type="ARBA" id="ARBA00022475"/>
    </source>
</evidence>
<dbReference type="Pfam" id="PF00999">
    <property type="entry name" value="Na_H_Exchanger"/>
    <property type="match status" value="1"/>
</dbReference>
<evidence type="ECO:0000256" key="1">
    <source>
        <dbReference type="ARBA" id="ARBA00004651"/>
    </source>
</evidence>
<evidence type="ECO:0000256" key="7">
    <source>
        <dbReference type="ARBA" id="ARBA00022989"/>
    </source>
</evidence>
<dbReference type="SMART" id="SM01091">
    <property type="entry name" value="CorC_HlyC"/>
    <property type="match status" value="1"/>
</dbReference>
<accession>A0A364NM91</accession>
<keyword evidence="13" id="KW-1185">Reference proteome</keyword>
<dbReference type="PANTHER" id="PTHR32507">
    <property type="entry name" value="NA(+)/H(+) ANTIPORTER 1"/>
    <property type="match status" value="1"/>
</dbReference>
<evidence type="ECO:0000256" key="6">
    <source>
        <dbReference type="ARBA" id="ARBA00022692"/>
    </source>
</evidence>
<organism evidence="12 13">
    <name type="scientific">Nitrincola tibetensis</name>
    <dbReference type="NCBI Taxonomy" id="2219697"/>
    <lineage>
        <taxon>Bacteria</taxon>
        <taxon>Pseudomonadati</taxon>
        <taxon>Pseudomonadota</taxon>
        <taxon>Gammaproteobacteria</taxon>
        <taxon>Oceanospirillales</taxon>
        <taxon>Oceanospirillaceae</taxon>
        <taxon>Nitrincola</taxon>
    </lineage>
</organism>
<keyword evidence="9 10" id="KW-0472">Membrane</keyword>
<keyword evidence="2" id="KW-0813">Transport</keyword>
<dbReference type="InterPro" id="IPR006037">
    <property type="entry name" value="RCK_C"/>
</dbReference>
<feature type="transmembrane region" description="Helical" evidence="10">
    <location>
        <begin position="362"/>
        <end position="382"/>
    </location>
</feature>
<dbReference type="GO" id="GO:0015297">
    <property type="term" value="F:antiporter activity"/>
    <property type="evidence" value="ECO:0007669"/>
    <property type="project" value="UniProtKB-KW"/>
</dbReference>
<feature type="transmembrane region" description="Helical" evidence="10">
    <location>
        <begin position="273"/>
        <end position="292"/>
    </location>
</feature>
<dbReference type="InterPro" id="IPR005170">
    <property type="entry name" value="Transptr-assoc_dom"/>
</dbReference>
<keyword evidence="6 10" id="KW-0812">Transmembrane</keyword>
<feature type="transmembrane region" description="Helical" evidence="10">
    <location>
        <begin position="188"/>
        <end position="209"/>
    </location>
</feature>
<dbReference type="Gene3D" id="1.20.1530.20">
    <property type="match status" value="1"/>
</dbReference>
<evidence type="ECO:0000313" key="12">
    <source>
        <dbReference type="EMBL" id="RAU18110.1"/>
    </source>
</evidence>
<keyword evidence="8" id="KW-0406">Ion transport</keyword>
<dbReference type="AlphaFoldDB" id="A0A364NM91"/>
<feature type="transmembrane region" description="Helical" evidence="10">
    <location>
        <begin position="116"/>
        <end position="138"/>
    </location>
</feature>
<comment type="subcellular location">
    <subcellularLocation>
        <location evidence="1">Cell membrane</location>
        <topology evidence="1">Multi-pass membrane protein</topology>
    </subcellularLocation>
</comment>
<evidence type="ECO:0000256" key="8">
    <source>
        <dbReference type="ARBA" id="ARBA00023065"/>
    </source>
</evidence>
<proteinExistence type="predicted"/>